<sequence length="395" mass="44254">MSGYRAFGGSLLTEGVAFPKIFTSLLGSYQRKSDSSESSGSPTRNSVTSRSSTSISSAPTSTSIQYKPAPTESGDYNDALIQAYGAESPKTPGYLWCPIFKQYLPPCIIDISRIIPEHTDPNAVGYLFGNGDEGSSHINSLSNGIIMASCIGRLFTQGDFSIIPVQRGGHDLDDCFSGGTTIGAGSQVREELKLEEQASLLEIQDLKDSTNKPGRKEDKYKSVTSRRTDSQSDRNDISGSAASNLQLRIILMKPYLSHMRISEMDLYYSDIHNTVLEFKSSFRPDLRYLYFKYIAFLLIWLNVEEAKLYKDMWRPKERWLRESLVVEIARPERISNWQVYEDVIAGRGMFDEEQEEGQNEGGWPVTVDPEMKKVRLQKMASALMLGVLLPLEKNI</sequence>
<keyword evidence="3" id="KW-1185">Reference proteome</keyword>
<comment type="caution">
    <text evidence="2">The sequence shown here is derived from an EMBL/GenBank/DDBJ whole genome shotgun (WGS) entry which is preliminary data.</text>
</comment>
<proteinExistence type="predicted"/>
<organism evidence="2 3">
    <name type="scientific">Dactylellina haptotyla (strain CBS 200.50)</name>
    <name type="common">Nematode-trapping fungus</name>
    <name type="synonym">Monacrosporium haptotylum</name>
    <dbReference type="NCBI Taxonomy" id="1284197"/>
    <lineage>
        <taxon>Eukaryota</taxon>
        <taxon>Fungi</taxon>
        <taxon>Dikarya</taxon>
        <taxon>Ascomycota</taxon>
        <taxon>Pezizomycotina</taxon>
        <taxon>Orbiliomycetes</taxon>
        <taxon>Orbiliales</taxon>
        <taxon>Orbiliaceae</taxon>
        <taxon>Dactylellina</taxon>
    </lineage>
</organism>
<name>S8APF1_DACHA</name>
<dbReference type="OrthoDB" id="5386595at2759"/>
<protein>
    <recommendedName>
        <fullName evidence="4">HNH nuclease domain-containing protein</fullName>
    </recommendedName>
</protein>
<evidence type="ECO:0008006" key="4">
    <source>
        <dbReference type="Google" id="ProtNLM"/>
    </source>
</evidence>
<evidence type="ECO:0000313" key="3">
    <source>
        <dbReference type="Proteomes" id="UP000015100"/>
    </source>
</evidence>
<dbReference type="AlphaFoldDB" id="S8APF1"/>
<dbReference type="HOGENOM" id="CLU_698329_0_0_1"/>
<dbReference type="EMBL" id="AQGS01000095">
    <property type="protein sequence ID" value="EPS42986.1"/>
    <property type="molecule type" value="Genomic_DNA"/>
</dbReference>
<reference evidence="2 3" key="1">
    <citation type="journal article" date="2013" name="PLoS Genet.">
        <title>Genomic mechanisms accounting for the adaptation to parasitism in nematode-trapping fungi.</title>
        <authorList>
            <person name="Meerupati T."/>
            <person name="Andersson K.M."/>
            <person name="Friman E."/>
            <person name="Kumar D."/>
            <person name="Tunlid A."/>
            <person name="Ahren D."/>
        </authorList>
    </citation>
    <scope>NUCLEOTIDE SEQUENCE [LARGE SCALE GENOMIC DNA]</scope>
    <source>
        <strain evidence="2 3">CBS 200.50</strain>
    </source>
</reference>
<feature type="compositionally biased region" description="Basic and acidic residues" evidence="1">
    <location>
        <begin position="207"/>
        <end position="236"/>
    </location>
</feature>
<feature type="region of interest" description="Disordered" evidence="1">
    <location>
        <begin position="207"/>
        <end position="237"/>
    </location>
</feature>
<dbReference type="OMA" id="ANGMIMA"/>
<feature type="region of interest" description="Disordered" evidence="1">
    <location>
        <begin position="29"/>
        <end position="70"/>
    </location>
</feature>
<gene>
    <name evidence="2" type="ORF">H072_3057</name>
</gene>
<feature type="compositionally biased region" description="Low complexity" evidence="1">
    <location>
        <begin position="41"/>
        <end position="64"/>
    </location>
</feature>
<reference evidence="3" key="2">
    <citation type="submission" date="2013-04" db="EMBL/GenBank/DDBJ databases">
        <title>Genomic mechanisms accounting for the adaptation to parasitism in nematode-trapping fungi.</title>
        <authorList>
            <person name="Ahren D.G."/>
        </authorList>
    </citation>
    <scope>NUCLEOTIDE SEQUENCE [LARGE SCALE GENOMIC DNA]</scope>
    <source>
        <strain evidence="3">CBS 200.50</strain>
    </source>
</reference>
<evidence type="ECO:0000313" key="2">
    <source>
        <dbReference type="EMBL" id="EPS42986.1"/>
    </source>
</evidence>
<dbReference type="Proteomes" id="UP000015100">
    <property type="component" value="Unassembled WGS sequence"/>
</dbReference>
<accession>S8APF1</accession>
<evidence type="ECO:0000256" key="1">
    <source>
        <dbReference type="SAM" id="MobiDB-lite"/>
    </source>
</evidence>